<sequence>MTTFATPLIAVQCRGTPTVQVVDNRGLAVRTLQYNRSVADTPADELITRQGYTARGHLRSQLDPRL</sequence>
<proteinExistence type="predicted"/>
<reference evidence="1 2" key="1">
    <citation type="submission" date="2022-07" db="EMBL/GenBank/DDBJ databases">
        <title>Genome Analysis of Selected Gammaproteobacteria from Nigerian Food snails.</title>
        <authorList>
            <person name="Okafor A.C."/>
        </authorList>
    </citation>
    <scope>NUCLEOTIDE SEQUENCE [LARGE SCALE GENOMIC DNA]</scope>
    <source>
        <strain evidence="1 2">Awg 2</strain>
    </source>
</reference>
<dbReference type="RefSeq" id="WP_271472654.1">
    <property type="nucleotide sequence ID" value="NZ_JANEWF010000089.1"/>
</dbReference>
<dbReference type="EMBL" id="JANEWF010000089">
    <property type="protein sequence ID" value="MDA8486899.1"/>
    <property type="molecule type" value="Genomic_DNA"/>
</dbReference>
<dbReference type="Gene3D" id="2.180.10.10">
    <property type="entry name" value="RHS repeat-associated core"/>
    <property type="match status" value="1"/>
</dbReference>
<feature type="non-terminal residue" evidence="1">
    <location>
        <position position="66"/>
    </location>
</feature>
<organism evidence="1 2">
    <name type="scientific">Metapseudomonas resinovorans</name>
    <name type="common">Pseudomonas resinovorans</name>
    <dbReference type="NCBI Taxonomy" id="53412"/>
    <lineage>
        <taxon>Bacteria</taxon>
        <taxon>Pseudomonadati</taxon>
        <taxon>Pseudomonadota</taxon>
        <taxon>Gammaproteobacteria</taxon>
        <taxon>Pseudomonadales</taxon>
        <taxon>Pseudomonadaceae</taxon>
        <taxon>Metapseudomonas</taxon>
    </lineage>
</organism>
<keyword evidence="2" id="KW-1185">Reference proteome</keyword>
<name>A0ABT4YDL3_METRE</name>
<evidence type="ECO:0000313" key="1">
    <source>
        <dbReference type="EMBL" id="MDA8486899.1"/>
    </source>
</evidence>
<comment type="caution">
    <text evidence="1">The sequence shown here is derived from an EMBL/GenBank/DDBJ whole genome shotgun (WGS) entry which is preliminary data.</text>
</comment>
<gene>
    <name evidence="1" type="ORF">NNO07_27930</name>
</gene>
<evidence type="ECO:0000313" key="2">
    <source>
        <dbReference type="Proteomes" id="UP001211689"/>
    </source>
</evidence>
<protein>
    <submittedName>
        <fullName evidence="1">Uncharacterized protein</fullName>
    </submittedName>
</protein>
<accession>A0ABT4YDL3</accession>
<dbReference type="Proteomes" id="UP001211689">
    <property type="component" value="Unassembled WGS sequence"/>
</dbReference>